<protein>
    <submittedName>
        <fullName evidence="1">Uncharacterized protein</fullName>
    </submittedName>
</protein>
<accession>A0ABV5IVZ8</accession>
<dbReference type="Proteomes" id="UP001589647">
    <property type="component" value="Unassembled WGS sequence"/>
</dbReference>
<dbReference type="EMBL" id="JBHMEI010000078">
    <property type="protein sequence ID" value="MFB9208740.1"/>
    <property type="molecule type" value="Genomic_DNA"/>
</dbReference>
<name>A0ABV5IVZ8_9ACTN</name>
<organism evidence="1 2">
    <name type="scientific">Nonomuraea spiralis</name>
    <dbReference type="NCBI Taxonomy" id="46182"/>
    <lineage>
        <taxon>Bacteria</taxon>
        <taxon>Bacillati</taxon>
        <taxon>Actinomycetota</taxon>
        <taxon>Actinomycetes</taxon>
        <taxon>Streptosporangiales</taxon>
        <taxon>Streptosporangiaceae</taxon>
        <taxon>Nonomuraea</taxon>
    </lineage>
</organism>
<reference evidence="1 2" key="1">
    <citation type="submission" date="2024-09" db="EMBL/GenBank/DDBJ databases">
        <authorList>
            <person name="Sun Q."/>
            <person name="Mori K."/>
        </authorList>
    </citation>
    <scope>NUCLEOTIDE SEQUENCE [LARGE SCALE GENOMIC DNA]</scope>
    <source>
        <strain evidence="1 2">CCM 3426</strain>
    </source>
</reference>
<gene>
    <name evidence="1" type="ORF">ACFFV7_46685</name>
</gene>
<dbReference type="RefSeq" id="WP_229823991.1">
    <property type="nucleotide sequence ID" value="NZ_BMRC01000005.1"/>
</dbReference>
<proteinExistence type="predicted"/>
<sequence>MVVDVLYPGWVPFKNVAISQDIPGWLRAQDVAMTYPWRTLVDGYLGTLAAADVFTEDNAFGLLESMRIDAGLLGPFGIRP</sequence>
<comment type="caution">
    <text evidence="1">The sequence shown here is derived from an EMBL/GenBank/DDBJ whole genome shotgun (WGS) entry which is preliminary data.</text>
</comment>
<keyword evidence="2" id="KW-1185">Reference proteome</keyword>
<evidence type="ECO:0000313" key="2">
    <source>
        <dbReference type="Proteomes" id="UP001589647"/>
    </source>
</evidence>
<evidence type="ECO:0000313" key="1">
    <source>
        <dbReference type="EMBL" id="MFB9208740.1"/>
    </source>
</evidence>